<feature type="domain" description="Periplasmic binding protein" evidence="5">
    <location>
        <begin position="64"/>
        <end position="321"/>
    </location>
</feature>
<dbReference type="CDD" id="cd20001">
    <property type="entry name" value="PBP1_LsrB_Quorum_Sensing-like"/>
    <property type="match status" value="1"/>
</dbReference>
<dbReference type="InterPro" id="IPR050555">
    <property type="entry name" value="Bact_Solute-Bind_Prot2"/>
</dbReference>
<evidence type="ECO:0000313" key="6">
    <source>
        <dbReference type="EMBL" id="MDD9206921.1"/>
    </source>
</evidence>
<dbReference type="InterPro" id="IPR028082">
    <property type="entry name" value="Peripla_BP_I"/>
</dbReference>
<reference evidence="6" key="1">
    <citation type="submission" date="2023-02" db="EMBL/GenBank/DDBJ databases">
        <title>Georgenia sp.10Sc9-8, isolated from a soil sample collected from the Taklamakan desert.</title>
        <authorList>
            <person name="Liu S."/>
        </authorList>
    </citation>
    <scope>NUCLEOTIDE SEQUENCE</scope>
    <source>
        <strain evidence="6">10Sc9-8</strain>
    </source>
</reference>
<evidence type="ECO:0000256" key="1">
    <source>
        <dbReference type="ARBA" id="ARBA00004196"/>
    </source>
</evidence>
<evidence type="ECO:0000313" key="7">
    <source>
        <dbReference type="Proteomes" id="UP001165561"/>
    </source>
</evidence>
<keyword evidence="7" id="KW-1185">Reference proteome</keyword>
<dbReference type="SUPFAM" id="SSF53822">
    <property type="entry name" value="Periplasmic binding protein-like I"/>
    <property type="match status" value="1"/>
</dbReference>
<evidence type="ECO:0000256" key="2">
    <source>
        <dbReference type="ARBA" id="ARBA00007639"/>
    </source>
</evidence>
<dbReference type="Pfam" id="PF13407">
    <property type="entry name" value="Peripla_BP_4"/>
    <property type="match status" value="1"/>
</dbReference>
<proteinExistence type="inferred from homology"/>
<gene>
    <name evidence="6" type="ORF">PU560_10645</name>
</gene>
<organism evidence="6 7">
    <name type="scientific">Georgenia halotolerans</name>
    <dbReference type="NCBI Taxonomy" id="3028317"/>
    <lineage>
        <taxon>Bacteria</taxon>
        <taxon>Bacillati</taxon>
        <taxon>Actinomycetota</taxon>
        <taxon>Actinomycetes</taxon>
        <taxon>Micrococcales</taxon>
        <taxon>Bogoriellaceae</taxon>
        <taxon>Georgenia</taxon>
    </lineage>
</organism>
<comment type="caution">
    <text evidence="6">The sequence shown here is derived from an EMBL/GenBank/DDBJ whole genome shotgun (WGS) entry which is preliminary data.</text>
</comment>
<evidence type="ECO:0000256" key="3">
    <source>
        <dbReference type="SAM" id="MobiDB-lite"/>
    </source>
</evidence>
<feature type="compositionally biased region" description="Gly residues" evidence="3">
    <location>
        <begin position="36"/>
        <end position="45"/>
    </location>
</feature>
<feature type="region of interest" description="Disordered" evidence="3">
    <location>
        <begin position="30"/>
        <end position="63"/>
    </location>
</feature>
<accession>A0ABT5U1A7</accession>
<keyword evidence="4" id="KW-0732">Signal</keyword>
<dbReference type="PROSITE" id="PS51257">
    <property type="entry name" value="PROKAR_LIPOPROTEIN"/>
    <property type="match status" value="1"/>
</dbReference>
<sequence length="362" mass="38323">MTSINPKRRMRAAVATALAVPLFLTACGSLEEDGAGTDGDTGGGTEDTEETGGEAAGGGDGATIVTVPKLTGVSWFDRMGEGVDRYAEETGTDAYMQGSGQADANAQVRVIEDLLASEVDALAVVPFQPDAVEQVLGQAMSDDVVVITHEAPEIENADWDLEAFRNEDYGRNLMDELASRMGEEGQYALMVGSLSSATHMAWVTSAQEHQEENYPDMEMVGDIVETSDDSQIAYERMQELLSAYPDIAGVQGSASTDVVGAGQAVDEAGYSEDVAVVGTSVPNDARAGLENGSIDLITFWDPADAGYAMNSLAQAVLDGEEITDGMDLGVQGYEEVTLDGKVVYGDEAWITVTQDNVDEYDF</sequence>
<feature type="signal peptide" evidence="4">
    <location>
        <begin position="1"/>
        <end position="26"/>
    </location>
</feature>
<name>A0ABT5U1A7_9MICO</name>
<dbReference type="PANTHER" id="PTHR30036:SF7">
    <property type="entry name" value="ABC TRANSPORTER PERIPLASMIC-BINDING PROTEIN YPHF"/>
    <property type="match status" value="1"/>
</dbReference>
<dbReference type="Proteomes" id="UP001165561">
    <property type="component" value="Unassembled WGS sequence"/>
</dbReference>
<comment type="subcellular location">
    <subcellularLocation>
        <location evidence="1">Cell envelope</location>
    </subcellularLocation>
</comment>
<evidence type="ECO:0000256" key="4">
    <source>
        <dbReference type="SAM" id="SignalP"/>
    </source>
</evidence>
<evidence type="ECO:0000259" key="5">
    <source>
        <dbReference type="Pfam" id="PF13407"/>
    </source>
</evidence>
<dbReference type="Gene3D" id="3.40.50.2300">
    <property type="match status" value="2"/>
</dbReference>
<dbReference type="InterPro" id="IPR025997">
    <property type="entry name" value="SBP_2_dom"/>
</dbReference>
<dbReference type="PANTHER" id="PTHR30036">
    <property type="entry name" value="D-XYLOSE-BINDING PERIPLASMIC PROTEIN"/>
    <property type="match status" value="1"/>
</dbReference>
<protein>
    <submittedName>
        <fullName evidence="6">Autoinducer 2 ABC transporter substrate-binding protein</fullName>
    </submittedName>
</protein>
<comment type="similarity">
    <text evidence="2">Belongs to the bacterial solute-binding protein 2 family.</text>
</comment>
<dbReference type="EMBL" id="JARACI010001006">
    <property type="protein sequence ID" value="MDD9206921.1"/>
    <property type="molecule type" value="Genomic_DNA"/>
</dbReference>
<feature type="chain" id="PRO_5045604347" evidence="4">
    <location>
        <begin position="27"/>
        <end position="362"/>
    </location>
</feature>